<dbReference type="WBParaSite" id="TTAC_0000885201-mRNA-1">
    <property type="protein sequence ID" value="TTAC_0000885201-mRNA-1"/>
    <property type="gene ID" value="TTAC_0000885201"/>
</dbReference>
<feature type="region of interest" description="Disordered" evidence="1">
    <location>
        <begin position="224"/>
        <end position="384"/>
    </location>
</feature>
<dbReference type="EMBL" id="UYWX01020602">
    <property type="protein sequence ID" value="VDM33496.1"/>
    <property type="molecule type" value="Genomic_DNA"/>
</dbReference>
<feature type="compositionally biased region" description="Basic and acidic residues" evidence="1">
    <location>
        <begin position="345"/>
        <end position="360"/>
    </location>
</feature>
<feature type="compositionally biased region" description="Basic and acidic residues" evidence="1">
    <location>
        <begin position="233"/>
        <end position="247"/>
    </location>
</feature>
<evidence type="ECO:0000313" key="3">
    <source>
        <dbReference type="Proteomes" id="UP000274429"/>
    </source>
</evidence>
<evidence type="ECO:0000256" key="1">
    <source>
        <dbReference type="SAM" id="MobiDB-lite"/>
    </source>
</evidence>
<feature type="region of interest" description="Disordered" evidence="1">
    <location>
        <begin position="153"/>
        <end position="174"/>
    </location>
</feature>
<sequence length="384" mass="42369">MKTSTCAHVTARQSKKLEAYKPKQCCAYSKDPVVNKIVLKLINQYEEYGAWRQKSRKVAILAGIPPSTSLTRGSYYKPRQTFRDPPADVLNLHANFFTEPKDFCPRTLRSSASSRIRELACYNPPRRRQVGEHLEKSDSGEFRGVSLGNAYQSQVPGLSRKGASQNFVPSPSYIPNQKEQQLKAIRHIAVKLEVPADLMLEFLIHPNHNPVEFDTTKKAELNSSVSTNGTKAPNDKNSDTDSQKNEDSLSSPSTPSQDSCRTTITSQSRQFDCSSRKIGDESDVGSESDDATISLASLSPSDCQSSQQRSSKLTSEIDTSSGLSGGLPAIDSEIEETSRSLSSFDIKRTVKSDKKSKDNSGNDEEEEGTDIDESCTIESFDDDE</sequence>
<evidence type="ECO:0000313" key="2">
    <source>
        <dbReference type="EMBL" id="VDM33496.1"/>
    </source>
</evidence>
<name>A0A0R3X5T8_HYDTA</name>
<protein>
    <submittedName>
        <fullName evidence="4">Dentin sialophosphoprotein-like</fullName>
    </submittedName>
</protein>
<gene>
    <name evidence="2" type="ORF">TTAC_LOCUS8837</name>
</gene>
<feature type="compositionally biased region" description="Polar residues" evidence="1">
    <location>
        <begin position="260"/>
        <end position="273"/>
    </location>
</feature>
<accession>A0A0R3X5T8</accession>
<dbReference type="OrthoDB" id="6285502at2759"/>
<feature type="compositionally biased region" description="Acidic residues" evidence="1">
    <location>
        <begin position="281"/>
        <end position="290"/>
    </location>
</feature>
<organism evidence="4">
    <name type="scientific">Hydatigena taeniaeformis</name>
    <name type="common">Feline tapeworm</name>
    <name type="synonym">Taenia taeniaeformis</name>
    <dbReference type="NCBI Taxonomy" id="6205"/>
    <lineage>
        <taxon>Eukaryota</taxon>
        <taxon>Metazoa</taxon>
        <taxon>Spiralia</taxon>
        <taxon>Lophotrochozoa</taxon>
        <taxon>Platyhelminthes</taxon>
        <taxon>Cestoda</taxon>
        <taxon>Eucestoda</taxon>
        <taxon>Cyclophyllidea</taxon>
        <taxon>Taeniidae</taxon>
        <taxon>Hydatigera</taxon>
    </lineage>
</organism>
<feature type="compositionally biased region" description="Polar residues" evidence="1">
    <location>
        <begin position="294"/>
        <end position="322"/>
    </location>
</feature>
<feature type="compositionally biased region" description="Acidic residues" evidence="1">
    <location>
        <begin position="361"/>
        <end position="384"/>
    </location>
</feature>
<keyword evidence="3" id="KW-1185">Reference proteome</keyword>
<reference evidence="4" key="1">
    <citation type="submission" date="2017-02" db="UniProtKB">
        <authorList>
            <consortium name="WormBaseParasite"/>
        </authorList>
    </citation>
    <scope>IDENTIFICATION</scope>
</reference>
<evidence type="ECO:0000313" key="4">
    <source>
        <dbReference type="WBParaSite" id="TTAC_0000885201-mRNA-1"/>
    </source>
</evidence>
<reference evidence="2 3" key="2">
    <citation type="submission" date="2018-11" db="EMBL/GenBank/DDBJ databases">
        <authorList>
            <consortium name="Pathogen Informatics"/>
        </authorList>
    </citation>
    <scope>NUCLEOTIDE SEQUENCE [LARGE SCALE GENOMIC DNA]</scope>
</reference>
<feature type="compositionally biased region" description="Low complexity" evidence="1">
    <location>
        <begin position="248"/>
        <end position="259"/>
    </location>
</feature>
<proteinExistence type="predicted"/>
<dbReference type="AlphaFoldDB" id="A0A0R3X5T8"/>
<dbReference type="Proteomes" id="UP000274429">
    <property type="component" value="Unassembled WGS sequence"/>
</dbReference>
<dbReference type="STRING" id="6205.A0A0R3X5T8"/>